<dbReference type="Proteomes" id="UP000323521">
    <property type="component" value="Chromosome"/>
</dbReference>
<reference evidence="1 2" key="1">
    <citation type="submission" date="2016-10" db="EMBL/GenBank/DDBJ databases">
        <title>Complete Genome Sequence of Peptococcaceae strain DCMF.</title>
        <authorList>
            <person name="Edwards R.J."/>
            <person name="Holland S.I."/>
            <person name="Deshpande N.P."/>
            <person name="Wong Y.K."/>
            <person name="Ertan H."/>
            <person name="Manefield M."/>
            <person name="Russell T.L."/>
            <person name="Lee M.J."/>
        </authorList>
    </citation>
    <scope>NUCLEOTIDE SEQUENCE [LARGE SCALE GENOMIC DNA]</scope>
    <source>
        <strain evidence="1 2">DCMF</strain>
    </source>
</reference>
<sequence>MAINYSVRQGVLTVNGHTVSFSFPVRTVKEMDCLLVVLLAIPFDRLVYDNVYAVDSQGEILWQIQNAQEIFPGKNRLPYENMMIREGKIVVSDFYGARFFVNPANGEIIGRDQVK</sequence>
<dbReference type="AlphaFoldDB" id="A0A3G1KTG7"/>
<dbReference type="RefSeq" id="WP_148135029.1">
    <property type="nucleotide sequence ID" value="NZ_CP017634.1"/>
</dbReference>
<name>A0A3G1KTG7_FORW1</name>
<dbReference type="Pfam" id="PF25857">
    <property type="entry name" value="DUF7957"/>
    <property type="match status" value="1"/>
</dbReference>
<dbReference type="EMBL" id="CP017634">
    <property type="protein sequence ID" value="ATW25758.1"/>
    <property type="molecule type" value="Genomic_DNA"/>
</dbReference>
<accession>A0A3G1KTG7</accession>
<dbReference type="InterPro" id="IPR058263">
    <property type="entry name" value="DUF7957"/>
</dbReference>
<evidence type="ECO:0000313" key="2">
    <source>
        <dbReference type="Proteomes" id="UP000323521"/>
    </source>
</evidence>
<protein>
    <recommendedName>
        <fullName evidence="3">WG repeat-containing protein</fullName>
    </recommendedName>
</protein>
<dbReference type="KEGG" id="fwa:DCMF_14190"/>
<proteinExistence type="predicted"/>
<gene>
    <name evidence="1" type="ORF">DCMF_14190</name>
</gene>
<keyword evidence="2" id="KW-1185">Reference proteome</keyword>
<evidence type="ECO:0000313" key="1">
    <source>
        <dbReference type="EMBL" id="ATW25758.1"/>
    </source>
</evidence>
<evidence type="ECO:0008006" key="3">
    <source>
        <dbReference type="Google" id="ProtNLM"/>
    </source>
</evidence>
<dbReference type="OrthoDB" id="7067862at2"/>
<organism evidence="1 2">
    <name type="scientific">Formimonas warabiya</name>
    <dbReference type="NCBI Taxonomy" id="1761012"/>
    <lineage>
        <taxon>Bacteria</taxon>
        <taxon>Bacillati</taxon>
        <taxon>Bacillota</taxon>
        <taxon>Clostridia</taxon>
        <taxon>Eubacteriales</taxon>
        <taxon>Peptococcaceae</taxon>
        <taxon>Candidatus Formimonas</taxon>
    </lineage>
</organism>